<sequence length="62" mass="7239">WQVKFRHVLKEGNKVADSLAKTAVRQFNQLVVITDPPQYVRSLLEEDVRRSLHKVTFIPIHS</sequence>
<evidence type="ECO:0008006" key="3">
    <source>
        <dbReference type="Google" id="ProtNLM"/>
    </source>
</evidence>
<comment type="caution">
    <text evidence="1">The sequence shown here is derived from an EMBL/GenBank/DDBJ whole genome shotgun (WGS) entry which is preliminary data.</text>
</comment>
<organism evidence="1 2">
    <name type="scientific">Gossypium harknessii</name>
    <dbReference type="NCBI Taxonomy" id="34285"/>
    <lineage>
        <taxon>Eukaryota</taxon>
        <taxon>Viridiplantae</taxon>
        <taxon>Streptophyta</taxon>
        <taxon>Embryophyta</taxon>
        <taxon>Tracheophyta</taxon>
        <taxon>Spermatophyta</taxon>
        <taxon>Magnoliopsida</taxon>
        <taxon>eudicotyledons</taxon>
        <taxon>Gunneridae</taxon>
        <taxon>Pentapetalae</taxon>
        <taxon>rosids</taxon>
        <taxon>malvids</taxon>
        <taxon>Malvales</taxon>
        <taxon>Malvaceae</taxon>
        <taxon>Malvoideae</taxon>
        <taxon>Gossypium</taxon>
    </lineage>
</organism>
<name>A0A7J9GM30_9ROSI</name>
<feature type="non-terminal residue" evidence="1">
    <location>
        <position position="1"/>
    </location>
</feature>
<dbReference type="OrthoDB" id="10336734at2759"/>
<reference evidence="1 2" key="1">
    <citation type="journal article" date="2019" name="Genome Biol. Evol.">
        <title>Insights into the evolution of the New World diploid cottons (Gossypium, subgenus Houzingenia) based on genome sequencing.</title>
        <authorList>
            <person name="Grover C.E."/>
            <person name="Arick M.A. 2nd"/>
            <person name="Thrash A."/>
            <person name="Conover J.L."/>
            <person name="Sanders W.S."/>
            <person name="Peterson D.G."/>
            <person name="Frelichowski J.E."/>
            <person name="Scheffler J.A."/>
            <person name="Scheffler B.E."/>
            <person name="Wendel J.F."/>
        </authorList>
    </citation>
    <scope>NUCLEOTIDE SEQUENCE [LARGE SCALE GENOMIC DNA]</scope>
    <source>
        <strain evidence="1">0</strain>
        <tissue evidence="1">Leaf</tissue>
    </source>
</reference>
<dbReference type="AlphaFoldDB" id="A0A7J9GM30"/>
<dbReference type="Proteomes" id="UP000593560">
    <property type="component" value="Unassembled WGS sequence"/>
</dbReference>
<keyword evidence="2" id="KW-1185">Reference proteome</keyword>
<gene>
    <name evidence="1" type="ORF">Gohar_009199</name>
</gene>
<evidence type="ECO:0000313" key="1">
    <source>
        <dbReference type="EMBL" id="MBA0798627.1"/>
    </source>
</evidence>
<evidence type="ECO:0000313" key="2">
    <source>
        <dbReference type="Proteomes" id="UP000593560"/>
    </source>
</evidence>
<proteinExistence type="predicted"/>
<accession>A0A7J9GM30</accession>
<dbReference type="EMBL" id="JABFAD010000005">
    <property type="protein sequence ID" value="MBA0798627.1"/>
    <property type="molecule type" value="Genomic_DNA"/>
</dbReference>
<protein>
    <recommendedName>
        <fullName evidence="3">RNase H type-1 domain-containing protein</fullName>
    </recommendedName>
</protein>